<dbReference type="EMBL" id="JAFJYH010000005">
    <property type="protein sequence ID" value="KAG4426070.1"/>
    <property type="molecule type" value="Genomic_DNA"/>
</dbReference>
<proteinExistence type="predicted"/>
<organism evidence="2 3">
    <name type="scientific">Cadophora malorum</name>
    <dbReference type="NCBI Taxonomy" id="108018"/>
    <lineage>
        <taxon>Eukaryota</taxon>
        <taxon>Fungi</taxon>
        <taxon>Dikarya</taxon>
        <taxon>Ascomycota</taxon>
        <taxon>Pezizomycotina</taxon>
        <taxon>Leotiomycetes</taxon>
        <taxon>Helotiales</taxon>
        <taxon>Ploettnerulaceae</taxon>
        <taxon>Cadophora</taxon>
    </lineage>
</organism>
<dbReference type="AlphaFoldDB" id="A0A8H7WJM7"/>
<name>A0A8H7WJM7_9HELO</name>
<dbReference type="Proteomes" id="UP000664132">
    <property type="component" value="Unassembled WGS sequence"/>
</dbReference>
<accession>A0A8H7WJM7</accession>
<evidence type="ECO:0000313" key="2">
    <source>
        <dbReference type="EMBL" id="KAG4426070.1"/>
    </source>
</evidence>
<feature type="compositionally biased region" description="Basic and acidic residues" evidence="1">
    <location>
        <begin position="30"/>
        <end position="47"/>
    </location>
</feature>
<feature type="region of interest" description="Disordered" evidence="1">
    <location>
        <begin position="1"/>
        <end position="54"/>
    </location>
</feature>
<evidence type="ECO:0000313" key="3">
    <source>
        <dbReference type="Proteomes" id="UP000664132"/>
    </source>
</evidence>
<comment type="caution">
    <text evidence="2">The sequence shown here is derived from an EMBL/GenBank/DDBJ whole genome shotgun (WGS) entry which is preliminary data.</text>
</comment>
<keyword evidence="3" id="KW-1185">Reference proteome</keyword>
<sequence length="122" mass="14375">MPDSPRGSHEGGRDGHERRKLTKRASTMESSRRRGTGKDMDKEKEQENGPFQEHFPCYEGLTWEALKNYLQGKWPRIKLEERRELDQWLFEVPERLTKEDKTNIAALRDSNAPVQRRPITPE</sequence>
<protein>
    <submittedName>
        <fullName evidence="2">Uncharacterized protein</fullName>
    </submittedName>
</protein>
<feature type="compositionally biased region" description="Basic and acidic residues" evidence="1">
    <location>
        <begin position="1"/>
        <end position="17"/>
    </location>
</feature>
<reference evidence="2" key="1">
    <citation type="submission" date="2021-02" db="EMBL/GenBank/DDBJ databases">
        <title>Genome sequence Cadophora malorum strain M34.</title>
        <authorList>
            <person name="Stefanovic E."/>
            <person name="Vu D."/>
            <person name="Scully C."/>
            <person name="Dijksterhuis J."/>
            <person name="Roader J."/>
            <person name="Houbraken J."/>
        </authorList>
    </citation>
    <scope>NUCLEOTIDE SEQUENCE</scope>
    <source>
        <strain evidence="2">M34</strain>
    </source>
</reference>
<evidence type="ECO:0000256" key="1">
    <source>
        <dbReference type="SAM" id="MobiDB-lite"/>
    </source>
</evidence>
<gene>
    <name evidence="2" type="ORF">IFR04_000777</name>
</gene>
<dbReference type="OrthoDB" id="4762165at2759"/>